<dbReference type="OrthoDB" id="1744869at2759"/>
<organism evidence="2 3">
    <name type="scientific">Alternaria arborescens</name>
    <dbReference type="NCBI Taxonomy" id="156630"/>
    <lineage>
        <taxon>Eukaryota</taxon>
        <taxon>Fungi</taxon>
        <taxon>Dikarya</taxon>
        <taxon>Ascomycota</taxon>
        <taxon>Pezizomycotina</taxon>
        <taxon>Dothideomycetes</taxon>
        <taxon>Pleosporomycetidae</taxon>
        <taxon>Pleosporales</taxon>
        <taxon>Pleosporineae</taxon>
        <taxon>Pleosporaceae</taxon>
        <taxon>Alternaria</taxon>
        <taxon>Alternaria sect. Alternaria</taxon>
    </lineage>
</organism>
<proteinExistence type="predicted"/>
<feature type="region of interest" description="Disordered" evidence="1">
    <location>
        <begin position="27"/>
        <end position="46"/>
    </location>
</feature>
<dbReference type="Proteomes" id="UP000293823">
    <property type="component" value="Unassembled WGS sequence"/>
</dbReference>
<comment type="caution">
    <text evidence="2">The sequence shown here is derived from an EMBL/GenBank/DDBJ whole genome shotgun (WGS) entry which is preliminary data.</text>
</comment>
<sequence>MLLLVARQWPVLRRAAAATRTLRFSSSTSNTWRGSKPLPFTSPSQPHVSPSPLHFLHCGTIVPRSLESQPHEFIDHIKAFNPGVARQKTFCVFLVTPSYAQHLLDDDFLREALKKIYYNTSYEKDFRVDALCAVVDKLPIRRFKHGDRDEELSRRATEPPTAGTGLEGMTYVLLTPADSVSSQSLSPSDKGAIDFIFAQHVFNDTTYQDTLRLPLSNTVFQTGMPSTMILSTWKNFGEGQGLILESKRNVSHHGIRLIEQVGHRATLPPVLNVPLIPLTMPRLVEGCMGNIIRGIIGPEGKAMQASSELENVVPRFFRSRGQPAQATVAWALVIPRELRTVIAARTDELLSSLPMESEDTLSKQEDSWERLWRSNPPLWNTLVSKAITEGARLHRVLSGGGGWGKKAGLLSLDPVPANEAAEPSKHDDLPNTINDPEDFESTLTPVVRDGDSIQFFISPKSDLEKIAQETNTRRLASVVPKRHWGWELGTIPSTIDSVPGESWQHRPRPTKKIHVHHGFGALTEGPMTLTRHSHVNSDKDVTVNVTTIDVPFSRLSASTYTRTKVDAGIKYTKKEGIQKKDPFHKSNILKSEPSVNPPYSANSRPTMHIASLFSSHQKRDFQHTSIPQTLFSRRRLSTTVTVSRQSRSPPRLAVSELVRKLKIEGHATTGRLRVRTAKAIMRRFEKSFDKNKMKHREIMITIRRRHVRLTIMRFRAIMVEAANLVEEANFVLGNNYHTPVRRISSKKRGKSERQSLAGSASKREETKAGKAPGPEPKLRKEIKAEKEKKVRPVSSKTTGVPIRRFLSLGTTISIEINRRVQSGVLEVSRLTEEARAVLAAIQQYRPKIRRMPVSKLATPQALNQTLGYAIREILHLTEEARTIMATIQQRKRQSSWRFIRRWGRDADLMPIGPGTSPVDLLAYARRNSRTWQLGIQHLKKEVNMIKTRIRQRKRAHRKSVTSLPRITKEERLRVRRVRHAVINVVQYPSRSWVVRKKPVSGESSKAKLLRLRQKVSEKKSKKEGLALTVEQWLTGGGSYGG</sequence>
<feature type="region of interest" description="Disordered" evidence="1">
    <location>
        <begin position="742"/>
        <end position="794"/>
    </location>
</feature>
<evidence type="ECO:0000313" key="2">
    <source>
        <dbReference type="EMBL" id="RYO72609.1"/>
    </source>
</evidence>
<reference evidence="3" key="1">
    <citation type="journal article" date="2019" name="bioRxiv">
        <title>Genomics, evolutionary history and diagnostics of the Alternaria alternata species group including apple and Asian pear pathotypes.</title>
        <authorList>
            <person name="Armitage A.D."/>
            <person name="Cockerton H.M."/>
            <person name="Sreenivasaprasad S."/>
            <person name="Woodhall J.W."/>
            <person name="Lane C.R."/>
            <person name="Harrison R.J."/>
            <person name="Clarkson J.P."/>
        </authorList>
    </citation>
    <scope>NUCLEOTIDE SEQUENCE [LARGE SCALE GENOMIC DNA]</scope>
    <source>
        <strain evidence="3">RGR 97.0016</strain>
    </source>
</reference>
<protein>
    <submittedName>
        <fullName evidence="2">Uncharacterized protein</fullName>
    </submittedName>
</protein>
<evidence type="ECO:0000256" key="1">
    <source>
        <dbReference type="SAM" id="MobiDB-lite"/>
    </source>
</evidence>
<feature type="compositionally biased region" description="Basic and acidic residues" evidence="1">
    <location>
        <begin position="776"/>
        <end position="790"/>
    </location>
</feature>
<accession>A0A4Q4SQK8</accession>
<name>A0A4Q4SQK8_9PLEO</name>
<evidence type="ECO:0000313" key="3">
    <source>
        <dbReference type="Proteomes" id="UP000293823"/>
    </source>
</evidence>
<dbReference type="EMBL" id="PEJP01000003">
    <property type="protein sequence ID" value="RYO72609.1"/>
    <property type="molecule type" value="Genomic_DNA"/>
</dbReference>
<dbReference type="AlphaFoldDB" id="A0A4Q4SQK8"/>
<gene>
    <name evidence="2" type="ORF">AA0113_g806</name>
</gene>
<keyword evidence="3" id="KW-1185">Reference proteome</keyword>